<evidence type="ECO:0000256" key="1">
    <source>
        <dbReference type="SAM" id="MobiDB-lite"/>
    </source>
</evidence>
<dbReference type="SMART" id="SM00233">
    <property type="entry name" value="PH"/>
    <property type="match status" value="1"/>
</dbReference>
<dbReference type="PANTHER" id="PTHR14336">
    <property type="entry name" value="TANDEM PH DOMAIN CONTAINING PROTEIN"/>
    <property type="match status" value="1"/>
</dbReference>
<protein>
    <recommendedName>
        <fullName evidence="2">PH domain-containing protein</fullName>
    </recommendedName>
</protein>
<dbReference type="InterPro" id="IPR051707">
    <property type="entry name" value="PI-Interact_SigTrans_Reg"/>
</dbReference>
<reference evidence="3 4" key="1">
    <citation type="journal article" date="2013" name="PLoS Genet.">
        <title>Distinctive expansion of potential virulence genes in the genome of the oomycete fish pathogen Saprolegnia parasitica.</title>
        <authorList>
            <person name="Jiang R.H."/>
            <person name="de Bruijn I."/>
            <person name="Haas B.J."/>
            <person name="Belmonte R."/>
            <person name="Lobach L."/>
            <person name="Christie J."/>
            <person name="van den Ackerveken G."/>
            <person name="Bottin A."/>
            <person name="Bulone V."/>
            <person name="Diaz-Moreno S.M."/>
            <person name="Dumas B."/>
            <person name="Fan L."/>
            <person name="Gaulin E."/>
            <person name="Govers F."/>
            <person name="Grenville-Briggs L.J."/>
            <person name="Horner N.R."/>
            <person name="Levin J.Z."/>
            <person name="Mammella M."/>
            <person name="Meijer H.J."/>
            <person name="Morris P."/>
            <person name="Nusbaum C."/>
            <person name="Oome S."/>
            <person name="Phillips A.J."/>
            <person name="van Rooyen D."/>
            <person name="Rzeszutek E."/>
            <person name="Saraiva M."/>
            <person name="Secombes C.J."/>
            <person name="Seidl M.F."/>
            <person name="Snel B."/>
            <person name="Stassen J.H."/>
            <person name="Sykes S."/>
            <person name="Tripathy S."/>
            <person name="van den Berg H."/>
            <person name="Vega-Arreguin J.C."/>
            <person name="Wawra S."/>
            <person name="Young S.K."/>
            <person name="Zeng Q."/>
            <person name="Dieguez-Uribeondo J."/>
            <person name="Russ C."/>
            <person name="Tyler B.M."/>
            <person name="van West P."/>
        </authorList>
    </citation>
    <scope>NUCLEOTIDE SEQUENCE [LARGE SCALE GENOMIC DNA]</scope>
    <source>
        <strain evidence="3 4">CBS 223.65</strain>
    </source>
</reference>
<sequence length="261" mass="28436">MSLLENVAAGFRKAASGQLDLHDMLRSSHSGNEAPPGPPDFSGYVRKQGSFVKNWKRRFMVLHDDTLFYYVSERAMAKPRGFFRVTSVAYAPDLPHGLIADGTGTRRLRFTLADSDECDAWYDTLSERLGRTGLQSLRGASPPGVWHKTMSKGCGAAAFRRLALHAAVNTNLQQVESAATIVSPELGVAVKEAAPVLRQGQKLLRHHGEKTTKGASTQPRRNNQAEEEEEEAEVSPASDLDEAVAADNDAMSEDESISSLP</sequence>
<organism evidence="3 4">
    <name type="scientific">Saprolegnia parasitica (strain CBS 223.65)</name>
    <dbReference type="NCBI Taxonomy" id="695850"/>
    <lineage>
        <taxon>Eukaryota</taxon>
        <taxon>Sar</taxon>
        <taxon>Stramenopiles</taxon>
        <taxon>Oomycota</taxon>
        <taxon>Saprolegniomycetes</taxon>
        <taxon>Saprolegniales</taxon>
        <taxon>Saprolegniaceae</taxon>
        <taxon>Saprolegnia</taxon>
    </lineage>
</organism>
<dbReference type="OrthoDB" id="185175at2759"/>
<gene>
    <name evidence="3" type="ORF">SPRG_16312</name>
</gene>
<feature type="compositionally biased region" description="Polar residues" evidence="1">
    <location>
        <begin position="213"/>
        <end position="222"/>
    </location>
</feature>
<accession>A0A067BNH1</accession>
<name>A0A067BNH1_SAPPC</name>
<dbReference type="OMA" id="ECDAWYD"/>
<dbReference type="InterPro" id="IPR011993">
    <property type="entry name" value="PH-like_dom_sf"/>
</dbReference>
<dbReference type="EMBL" id="KK583461">
    <property type="protein sequence ID" value="KDO18290.1"/>
    <property type="molecule type" value="Genomic_DNA"/>
</dbReference>
<dbReference type="PROSITE" id="PS50003">
    <property type="entry name" value="PH_DOMAIN"/>
    <property type="match status" value="1"/>
</dbReference>
<feature type="domain" description="PH" evidence="2">
    <location>
        <begin position="38"/>
        <end position="130"/>
    </location>
</feature>
<dbReference type="SUPFAM" id="SSF50729">
    <property type="entry name" value="PH domain-like"/>
    <property type="match status" value="1"/>
</dbReference>
<evidence type="ECO:0000313" key="4">
    <source>
        <dbReference type="Proteomes" id="UP000030745"/>
    </source>
</evidence>
<dbReference type="VEuPathDB" id="FungiDB:SPRG_16312"/>
<dbReference type="AlphaFoldDB" id="A0A067BNH1"/>
<dbReference type="InterPro" id="IPR001849">
    <property type="entry name" value="PH_domain"/>
</dbReference>
<dbReference type="Gene3D" id="2.30.29.30">
    <property type="entry name" value="Pleckstrin-homology domain (PH domain)/Phosphotyrosine-binding domain (PTB)"/>
    <property type="match status" value="1"/>
</dbReference>
<keyword evidence="4" id="KW-1185">Reference proteome</keyword>
<proteinExistence type="predicted"/>
<dbReference type="KEGG" id="spar:SPRG_16312"/>
<feature type="region of interest" description="Disordered" evidence="1">
    <location>
        <begin position="204"/>
        <end position="261"/>
    </location>
</feature>
<evidence type="ECO:0000259" key="2">
    <source>
        <dbReference type="PROSITE" id="PS50003"/>
    </source>
</evidence>
<dbReference type="RefSeq" id="XP_012210998.1">
    <property type="nucleotide sequence ID" value="XM_012355608.1"/>
</dbReference>
<dbReference type="Pfam" id="PF00169">
    <property type="entry name" value="PH"/>
    <property type="match status" value="1"/>
</dbReference>
<feature type="compositionally biased region" description="Acidic residues" evidence="1">
    <location>
        <begin position="225"/>
        <end position="261"/>
    </location>
</feature>
<dbReference type="GeneID" id="24137949"/>
<dbReference type="Proteomes" id="UP000030745">
    <property type="component" value="Unassembled WGS sequence"/>
</dbReference>
<evidence type="ECO:0000313" key="3">
    <source>
        <dbReference type="EMBL" id="KDO18290.1"/>
    </source>
</evidence>